<dbReference type="AlphaFoldDB" id="A0AAV3YL49"/>
<dbReference type="EMBL" id="BLXT01001211">
    <property type="protein sequence ID" value="GFN83743.1"/>
    <property type="molecule type" value="Genomic_DNA"/>
</dbReference>
<sequence>MHLPLRKKSACVFRIVFFPPGCLIYISINHLGFPVPTHETIALLTKQNYSWPIPSPTLNRDNSPCFKHPTNSNRVLEKPWPWQNWDHKPSPKHLPAKR</sequence>
<dbReference type="Proteomes" id="UP000735302">
    <property type="component" value="Unassembled WGS sequence"/>
</dbReference>
<proteinExistence type="predicted"/>
<evidence type="ECO:0000256" key="1">
    <source>
        <dbReference type="SAM" id="Phobius"/>
    </source>
</evidence>
<evidence type="ECO:0000313" key="3">
    <source>
        <dbReference type="Proteomes" id="UP000735302"/>
    </source>
</evidence>
<protein>
    <submittedName>
        <fullName evidence="2">Uncharacterized protein</fullName>
    </submittedName>
</protein>
<keyword evidence="1" id="KW-1133">Transmembrane helix</keyword>
<keyword evidence="1" id="KW-0472">Membrane</keyword>
<keyword evidence="3" id="KW-1185">Reference proteome</keyword>
<organism evidence="2 3">
    <name type="scientific">Plakobranchus ocellatus</name>
    <dbReference type="NCBI Taxonomy" id="259542"/>
    <lineage>
        <taxon>Eukaryota</taxon>
        <taxon>Metazoa</taxon>
        <taxon>Spiralia</taxon>
        <taxon>Lophotrochozoa</taxon>
        <taxon>Mollusca</taxon>
        <taxon>Gastropoda</taxon>
        <taxon>Heterobranchia</taxon>
        <taxon>Euthyneura</taxon>
        <taxon>Panpulmonata</taxon>
        <taxon>Sacoglossa</taxon>
        <taxon>Placobranchoidea</taxon>
        <taxon>Plakobranchidae</taxon>
        <taxon>Plakobranchus</taxon>
    </lineage>
</organism>
<gene>
    <name evidence="2" type="ORF">PoB_001024900</name>
</gene>
<name>A0AAV3YL49_9GAST</name>
<keyword evidence="1" id="KW-0812">Transmembrane</keyword>
<reference evidence="2 3" key="1">
    <citation type="journal article" date="2021" name="Elife">
        <title>Chloroplast acquisition without the gene transfer in kleptoplastic sea slugs, Plakobranchus ocellatus.</title>
        <authorList>
            <person name="Maeda T."/>
            <person name="Takahashi S."/>
            <person name="Yoshida T."/>
            <person name="Shimamura S."/>
            <person name="Takaki Y."/>
            <person name="Nagai Y."/>
            <person name="Toyoda A."/>
            <person name="Suzuki Y."/>
            <person name="Arimoto A."/>
            <person name="Ishii H."/>
            <person name="Satoh N."/>
            <person name="Nishiyama T."/>
            <person name="Hasebe M."/>
            <person name="Maruyama T."/>
            <person name="Minagawa J."/>
            <person name="Obokata J."/>
            <person name="Shigenobu S."/>
        </authorList>
    </citation>
    <scope>NUCLEOTIDE SEQUENCE [LARGE SCALE GENOMIC DNA]</scope>
</reference>
<evidence type="ECO:0000313" key="2">
    <source>
        <dbReference type="EMBL" id="GFN83743.1"/>
    </source>
</evidence>
<accession>A0AAV3YL49</accession>
<comment type="caution">
    <text evidence="2">The sequence shown here is derived from an EMBL/GenBank/DDBJ whole genome shotgun (WGS) entry which is preliminary data.</text>
</comment>
<feature type="transmembrane region" description="Helical" evidence="1">
    <location>
        <begin position="12"/>
        <end position="33"/>
    </location>
</feature>